<sequence>MEIALIIIVSYLLGSIPSGLIVGKAFYGIDIREHGSGNLGGTNTFRTLGKKAGMIVTAADILKGTLASALPIMFGVDGQIDPLIAGMIAVVGHMYPVFANFKGGKAVATSGGVLLACAPVMFLVMVVVFLLSLYITKFVSLSSIIASIVAVIYAVIAKEPLLIIVVSLLSLFVIYRHRANIKRIINKTEPKIKWM</sequence>
<evidence type="ECO:0000256" key="5">
    <source>
        <dbReference type="ARBA" id="ARBA00022989"/>
    </source>
</evidence>
<evidence type="ECO:0000313" key="12">
    <source>
        <dbReference type="Proteomes" id="UP001589738"/>
    </source>
</evidence>
<evidence type="ECO:0000256" key="4">
    <source>
        <dbReference type="ARBA" id="ARBA00022692"/>
    </source>
</evidence>
<evidence type="ECO:0000256" key="7">
    <source>
        <dbReference type="ARBA" id="ARBA00023136"/>
    </source>
</evidence>
<keyword evidence="9 10" id="KW-1208">Phospholipid metabolism</keyword>
<dbReference type="SMART" id="SM01207">
    <property type="entry name" value="G3P_acyltransf"/>
    <property type="match status" value="1"/>
</dbReference>
<dbReference type="RefSeq" id="WP_160548841.1">
    <property type="nucleotide sequence ID" value="NZ_JBHLUU010000127.1"/>
</dbReference>
<keyword evidence="4 10" id="KW-0812">Transmembrane</keyword>
<dbReference type="InterPro" id="IPR003811">
    <property type="entry name" value="G3P_acylTferase_PlsY"/>
</dbReference>
<keyword evidence="11" id="KW-0012">Acyltransferase</keyword>
<dbReference type="Proteomes" id="UP001589738">
    <property type="component" value="Unassembled WGS sequence"/>
</dbReference>
<keyword evidence="7 10" id="KW-0472">Membrane</keyword>
<evidence type="ECO:0000313" key="11">
    <source>
        <dbReference type="EMBL" id="MFC0478067.1"/>
    </source>
</evidence>
<evidence type="ECO:0000256" key="10">
    <source>
        <dbReference type="HAMAP-Rule" id="MF_01043"/>
    </source>
</evidence>
<accession>A0ABV6KYK0</accession>
<keyword evidence="2 10" id="KW-0444">Lipid biosynthesis</keyword>
<gene>
    <name evidence="10 11" type="primary">plsY</name>
    <name evidence="11" type="ORF">ACFFHF_23035</name>
</gene>
<organism evidence="11 12">
    <name type="scientific">Robertmurraya beringensis</name>
    <dbReference type="NCBI Taxonomy" id="641660"/>
    <lineage>
        <taxon>Bacteria</taxon>
        <taxon>Bacillati</taxon>
        <taxon>Bacillota</taxon>
        <taxon>Bacilli</taxon>
        <taxon>Bacillales</taxon>
        <taxon>Bacillaceae</taxon>
        <taxon>Robertmurraya</taxon>
    </lineage>
</organism>
<feature type="transmembrane region" description="Helical" evidence="10">
    <location>
        <begin position="6"/>
        <end position="27"/>
    </location>
</feature>
<comment type="catalytic activity">
    <reaction evidence="10">
        <text>an acyl phosphate + sn-glycerol 3-phosphate = a 1-acyl-sn-glycero-3-phosphate + phosphate</text>
        <dbReference type="Rhea" id="RHEA:34075"/>
        <dbReference type="ChEBI" id="CHEBI:43474"/>
        <dbReference type="ChEBI" id="CHEBI:57597"/>
        <dbReference type="ChEBI" id="CHEBI:57970"/>
        <dbReference type="ChEBI" id="CHEBI:59918"/>
        <dbReference type="EC" id="2.3.1.275"/>
    </reaction>
</comment>
<evidence type="ECO:0000256" key="3">
    <source>
        <dbReference type="ARBA" id="ARBA00022679"/>
    </source>
</evidence>
<evidence type="ECO:0000256" key="8">
    <source>
        <dbReference type="ARBA" id="ARBA00023209"/>
    </source>
</evidence>
<comment type="pathway">
    <text evidence="10">Lipid metabolism; phospholipid metabolism.</text>
</comment>
<feature type="transmembrane region" description="Helical" evidence="10">
    <location>
        <begin position="113"/>
        <end position="135"/>
    </location>
</feature>
<proteinExistence type="inferred from homology"/>
<dbReference type="PANTHER" id="PTHR30309">
    <property type="entry name" value="INNER MEMBRANE PROTEIN YGIH"/>
    <property type="match status" value="1"/>
</dbReference>
<dbReference type="Pfam" id="PF02660">
    <property type="entry name" value="G3P_acyltransf"/>
    <property type="match status" value="1"/>
</dbReference>
<dbReference type="NCBIfam" id="TIGR00023">
    <property type="entry name" value="glycerol-3-phosphate 1-O-acyltransferase PlsY"/>
    <property type="match status" value="1"/>
</dbReference>
<keyword evidence="3 10" id="KW-0808">Transferase</keyword>
<comment type="caution">
    <text evidence="11">The sequence shown here is derived from an EMBL/GenBank/DDBJ whole genome shotgun (WGS) entry which is preliminary data.</text>
</comment>
<comment type="function">
    <text evidence="10">Catalyzes the transfer of an acyl group from acyl-phosphate (acyl-PO(4)) to glycerol-3-phosphate (G3P) to form lysophosphatidic acid (LPA). This enzyme utilizes acyl-phosphate as fatty acyl donor, but not acyl-CoA or acyl-ACP.</text>
</comment>
<evidence type="ECO:0000256" key="9">
    <source>
        <dbReference type="ARBA" id="ARBA00023264"/>
    </source>
</evidence>
<evidence type="ECO:0000256" key="6">
    <source>
        <dbReference type="ARBA" id="ARBA00023098"/>
    </source>
</evidence>
<feature type="transmembrane region" description="Helical" evidence="10">
    <location>
        <begin position="82"/>
        <end position="101"/>
    </location>
</feature>
<keyword evidence="5 10" id="KW-1133">Transmembrane helix</keyword>
<comment type="subunit">
    <text evidence="10">Probably interacts with PlsX.</text>
</comment>
<dbReference type="EC" id="2.3.1.275" evidence="10"/>
<dbReference type="GO" id="GO:0004366">
    <property type="term" value="F:glycerol-3-phosphate O-acyltransferase activity"/>
    <property type="evidence" value="ECO:0007669"/>
    <property type="project" value="UniProtKB-EC"/>
</dbReference>
<comment type="subcellular location">
    <subcellularLocation>
        <location evidence="10">Cell membrane</location>
        <topology evidence="10">Multi-pass membrane protein</topology>
    </subcellularLocation>
</comment>
<protein>
    <recommendedName>
        <fullName evidence="10">Glycerol-3-phosphate acyltransferase</fullName>
    </recommendedName>
    <alternativeName>
        <fullName evidence="10">Acyl-PO4 G3P acyltransferase</fullName>
    </alternativeName>
    <alternativeName>
        <fullName evidence="10">Acyl-phosphate--glycerol-3-phosphate acyltransferase</fullName>
    </alternativeName>
    <alternativeName>
        <fullName evidence="10">G3P acyltransferase</fullName>
        <shortName evidence="10">GPAT</shortName>
        <ecNumber evidence="10">2.3.1.275</ecNumber>
    </alternativeName>
    <alternativeName>
        <fullName evidence="10">Lysophosphatidic acid synthase</fullName>
        <shortName evidence="10">LPA synthase</shortName>
    </alternativeName>
</protein>
<dbReference type="EMBL" id="JBHLUU010000127">
    <property type="protein sequence ID" value="MFC0478067.1"/>
    <property type="molecule type" value="Genomic_DNA"/>
</dbReference>
<dbReference type="HAMAP" id="MF_01043">
    <property type="entry name" value="PlsY"/>
    <property type="match status" value="1"/>
</dbReference>
<feature type="transmembrane region" description="Helical" evidence="10">
    <location>
        <begin position="141"/>
        <end position="174"/>
    </location>
</feature>
<keyword evidence="8 10" id="KW-0594">Phospholipid biosynthesis</keyword>
<reference evidence="11 12" key="1">
    <citation type="submission" date="2024-09" db="EMBL/GenBank/DDBJ databases">
        <authorList>
            <person name="Sun Q."/>
            <person name="Mori K."/>
        </authorList>
    </citation>
    <scope>NUCLEOTIDE SEQUENCE [LARGE SCALE GENOMIC DNA]</scope>
    <source>
        <strain evidence="11 12">CGMCC 1.9126</strain>
    </source>
</reference>
<keyword evidence="6 10" id="KW-0443">Lipid metabolism</keyword>
<comment type="similarity">
    <text evidence="10">Belongs to the PlsY family.</text>
</comment>
<name>A0ABV6KYK0_9BACI</name>
<feature type="transmembrane region" description="Helical" evidence="10">
    <location>
        <begin position="55"/>
        <end position="76"/>
    </location>
</feature>
<evidence type="ECO:0000256" key="2">
    <source>
        <dbReference type="ARBA" id="ARBA00022516"/>
    </source>
</evidence>
<dbReference type="PANTHER" id="PTHR30309:SF0">
    <property type="entry name" value="GLYCEROL-3-PHOSPHATE ACYLTRANSFERASE-RELATED"/>
    <property type="match status" value="1"/>
</dbReference>
<keyword evidence="12" id="KW-1185">Reference proteome</keyword>
<keyword evidence="1 10" id="KW-1003">Cell membrane</keyword>
<evidence type="ECO:0000256" key="1">
    <source>
        <dbReference type="ARBA" id="ARBA00022475"/>
    </source>
</evidence>